<dbReference type="EMBL" id="JANSUY010000001">
    <property type="protein sequence ID" value="MCR9013863.1"/>
    <property type="molecule type" value="Genomic_DNA"/>
</dbReference>
<feature type="transmembrane region" description="Helical" evidence="6">
    <location>
        <begin position="116"/>
        <end position="139"/>
    </location>
</feature>
<accession>A0A9X2SZ04</accession>
<feature type="transmembrane region" description="Helical" evidence="6">
    <location>
        <begin position="92"/>
        <end position="110"/>
    </location>
</feature>
<evidence type="ECO:0000256" key="6">
    <source>
        <dbReference type="SAM" id="Phobius"/>
    </source>
</evidence>
<gene>
    <name evidence="7" type="ORF">NU887_02385</name>
</gene>
<evidence type="ECO:0000256" key="3">
    <source>
        <dbReference type="ARBA" id="ARBA00022692"/>
    </source>
</evidence>
<dbReference type="GO" id="GO:0005886">
    <property type="term" value="C:plasma membrane"/>
    <property type="evidence" value="ECO:0007669"/>
    <property type="project" value="UniProtKB-SubCell"/>
</dbReference>
<protein>
    <submittedName>
        <fullName evidence="7">Phosphate-starvation-inducible PsiE family protein</fullName>
    </submittedName>
</protein>
<organism evidence="7 8">
    <name type="scientific">Aquiflexum gelatinilyticum</name>
    <dbReference type="NCBI Taxonomy" id="2961943"/>
    <lineage>
        <taxon>Bacteria</taxon>
        <taxon>Pseudomonadati</taxon>
        <taxon>Bacteroidota</taxon>
        <taxon>Cytophagia</taxon>
        <taxon>Cytophagales</taxon>
        <taxon>Cyclobacteriaceae</taxon>
        <taxon>Aquiflexum</taxon>
    </lineage>
</organism>
<dbReference type="RefSeq" id="WP_258421755.1">
    <property type="nucleotide sequence ID" value="NZ_JANSUY010000001.1"/>
</dbReference>
<evidence type="ECO:0000256" key="4">
    <source>
        <dbReference type="ARBA" id="ARBA00022989"/>
    </source>
</evidence>
<dbReference type="InterPro" id="IPR020948">
    <property type="entry name" value="P_starv_induced_PsiE-like"/>
</dbReference>
<name>A0A9X2SZ04_9BACT</name>
<dbReference type="Pfam" id="PF06146">
    <property type="entry name" value="PsiE"/>
    <property type="match status" value="1"/>
</dbReference>
<evidence type="ECO:0000313" key="7">
    <source>
        <dbReference type="EMBL" id="MCR9013863.1"/>
    </source>
</evidence>
<dbReference type="AlphaFoldDB" id="A0A9X2SZ04"/>
<keyword evidence="3 6" id="KW-0812">Transmembrane</keyword>
<keyword evidence="5 6" id="KW-0472">Membrane</keyword>
<evidence type="ECO:0000256" key="2">
    <source>
        <dbReference type="ARBA" id="ARBA00022475"/>
    </source>
</evidence>
<comment type="caution">
    <text evidence="7">The sequence shown here is derived from an EMBL/GenBank/DDBJ whole genome shotgun (WGS) entry which is preliminary data.</text>
</comment>
<keyword evidence="2" id="KW-1003">Cell membrane</keyword>
<feature type="transmembrane region" description="Helical" evidence="6">
    <location>
        <begin position="12"/>
        <end position="38"/>
    </location>
</feature>
<keyword evidence="8" id="KW-1185">Reference proteome</keyword>
<evidence type="ECO:0000313" key="8">
    <source>
        <dbReference type="Proteomes" id="UP001142175"/>
    </source>
</evidence>
<reference evidence="7" key="1">
    <citation type="submission" date="2022-08" db="EMBL/GenBank/DDBJ databases">
        <authorList>
            <person name="Zhang D."/>
        </authorList>
    </citation>
    <scope>NUCLEOTIDE SEQUENCE</scope>
    <source>
        <strain evidence="7">XJ19-11</strain>
    </source>
</reference>
<comment type="subcellular location">
    <subcellularLocation>
        <location evidence="1">Cell membrane</location>
        <topology evidence="1">Multi-pass membrane protein</topology>
    </subcellularLocation>
</comment>
<proteinExistence type="predicted"/>
<sequence length="154" mass="16782">MKIISQLTLWTIRILVFFLIIILIVSLLELGGIIVKAILASDEILIFRDSPLVKEGLFLAKVQGLISAVLLITILIELIGSLVEYIKEGNANYIKIIVEIALIALLRHLLGLDVEHVATGTLIGISALLLVLGGFYYLLKKIPAEAPAGDLTKE</sequence>
<feature type="transmembrane region" description="Helical" evidence="6">
    <location>
        <begin position="58"/>
        <end position="80"/>
    </location>
</feature>
<dbReference type="Proteomes" id="UP001142175">
    <property type="component" value="Unassembled WGS sequence"/>
</dbReference>
<evidence type="ECO:0000256" key="1">
    <source>
        <dbReference type="ARBA" id="ARBA00004651"/>
    </source>
</evidence>
<evidence type="ECO:0000256" key="5">
    <source>
        <dbReference type="ARBA" id="ARBA00023136"/>
    </source>
</evidence>
<keyword evidence="4 6" id="KW-1133">Transmembrane helix</keyword>